<dbReference type="GO" id="GO:0016460">
    <property type="term" value="C:myosin II complex"/>
    <property type="evidence" value="ECO:0007669"/>
    <property type="project" value="TreeGrafter"/>
</dbReference>
<dbReference type="Gene3D" id="1.10.238.10">
    <property type="entry name" value="EF-hand"/>
    <property type="match status" value="1"/>
</dbReference>
<protein>
    <recommendedName>
        <fullName evidence="4">EF-hand domain-containing protein</fullName>
    </recommendedName>
</protein>
<dbReference type="AlphaFoldDB" id="A0A433T074"/>
<dbReference type="PANTHER" id="PTHR23048:SF0">
    <property type="entry name" value="CALMODULIN LIKE 3"/>
    <property type="match status" value="1"/>
</dbReference>
<dbReference type="EMBL" id="RQTK01000784">
    <property type="protein sequence ID" value="RUS74948.1"/>
    <property type="molecule type" value="Genomic_DNA"/>
</dbReference>
<accession>A0A433T074</accession>
<gene>
    <name evidence="2" type="ORF">EGW08_017303</name>
</gene>
<dbReference type="Proteomes" id="UP000271974">
    <property type="component" value="Unassembled WGS sequence"/>
</dbReference>
<keyword evidence="3" id="KW-1185">Reference proteome</keyword>
<sequence length="200" mass="22545">MRDLPWCVDADKLDTSLMEYGSFSFPKSLKGLGNSALNDKLRIVSWTSVLLHLGQTHEIPLDKILNYLSTSNLRGSTSMWGRRAISQREAKKTNTKEASIPRPEEVVELTEDQKLELREAFSMFEKTGGKGRIPARDLGELLRCLGWNPSEQDLEEARHELELTTRGTISFPEVEAYIARRGGIYNGANAEEDIMVAFQV</sequence>
<dbReference type="InterPro" id="IPR050230">
    <property type="entry name" value="CALM/Myosin/TropC-like"/>
</dbReference>
<name>A0A433T074_ELYCH</name>
<comment type="caution">
    <text evidence="2">The sequence shown here is derived from an EMBL/GenBank/DDBJ whole genome shotgun (WGS) entry which is preliminary data.</text>
</comment>
<organism evidence="2 3">
    <name type="scientific">Elysia chlorotica</name>
    <name type="common">Eastern emerald elysia</name>
    <name type="synonym">Sea slug</name>
    <dbReference type="NCBI Taxonomy" id="188477"/>
    <lineage>
        <taxon>Eukaryota</taxon>
        <taxon>Metazoa</taxon>
        <taxon>Spiralia</taxon>
        <taxon>Lophotrochozoa</taxon>
        <taxon>Mollusca</taxon>
        <taxon>Gastropoda</taxon>
        <taxon>Heterobranchia</taxon>
        <taxon>Euthyneura</taxon>
        <taxon>Panpulmonata</taxon>
        <taxon>Sacoglossa</taxon>
        <taxon>Placobranchoidea</taxon>
        <taxon>Plakobranchidae</taxon>
        <taxon>Elysia</taxon>
    </lineage>
</organism>
<evidence type="ECO:0000313" key="2">
    <source>
        <dbReference type="EMBL" id="RUS74948.1"/>
    </source>
</evidence>
<dbReference type="InterPro" id="IPR011992">
    <property type="entry name" value="EF-hand-dom_pair"/>
</dbReference>
<evidence type="ECO:0008006" key="4">
    <source>
        <dbReference type="Google" id="ProtNLM"/>
    </source>
</evidence>
<keyword evidence="1" id="KW-0677">Repeat</keyword>
<dbReference type="PANTHER" id="PTHR23048">
    <property type="entry name" value="MYOSIN LIGHT CHAIN 1, 3"/>
    <property type="match status" value="1"/>
</dbReference>
<reference evidence="2 3" key="1">
    <citation type="submission" date="2019-01" db="EMBL/GenBank/DDBJ databases">
        <title>A draft genome assembly of the solar-powered sea slug Elysia chlorotica.</title>
        <authorList>
            <person name="Cai H."/>
            <person name="Li Q."/>
            <person name="Fang X."/>
            <person name="Li J."/>
            <person name="Curtis N.E."/>
            <person name="Altenburger A."/>
            <person name="Shibata T."/>
            <person name="Feng M."/>
            <person name="Maeda T."/>
            <person name="Schwartz J.A."/>
            <person name="Shigenobu S."/>
            <person name="Lundholm N."/>
            <person name="Nishiyama T."/>
            <person name="Yang H."/>
            <person name="Hasebe M."/>
            <person name="Li S."/>
            <person name="Pierce S.K."/>
            <person name="Wang J."/>
        </authorList>
    </citation>
    <scope>NUCLEOTIDE SEQUENCE [LARGE SCALE GENOMIC DNA]</scope>
    <source>
        <strain evidence="2">EC2010</strain>
        <tissue evidence="2">Whole organism of an adult</tissue>
    </source>
</reference>
<proteinExistence type="predicted"/>
<dbReference type="FunFam" id="1.10.238.10:FF:000178">
    <property type="entry name" value="Calmodulin-2 A"/>
    <property type="match status" value="1"/>
</dbReference>
<dbReference type="SUPFAM" id="SSF47473">
    <property type="entry name" value="EF-hand"/>
    <property type="match status" value="1"/>
</dbReference>
<evidence type="ECO:0000256" key="1">
    <source>
        <dbReference type="ARBA" id="ARBA00022737"/>
    </source>
</evidence>
<dbReference type="STRING" id="188477.A0A433T074"/>
<evidence type="ECO:0000313" key="3">
    <source>
        <dbReference type="Proteomes" id="UP000271974"/>
    </source>
</evidence>
<dbReference type="OrthoDB" id="26525at2759"/>